<accession>A0A8S9HWV1</accession>
<evidence type="ECO:0000313" key="1">
    <source>
        <dbReference type="EMBL" id="KAF2561960.1"/>
    </source>
</evidence>
<dbReference type="AlphaFoldDB" id="A0A8S9HWV1"/>
<dbReference type="EMBL" id="QGKY02001250">
    <property type="protein sequence ID" value="KAF2561960.1"/>
    <property type="molecule type" value="Genomic_DNA"/>
</dbReference>
<sequence>MARLLSASPGPCGLTLSSSAPAFLVVMSSSEVYQGTWPGKAVVRWSEPWIRNQEAGIRNLEAGTRNPEAGIRNLEPGTWNLEPRGGRAAVFSALRQGFFAEQLQWNSTIKTRNQQEPKILEVGFEVGTRNRQGVAGTSSRVNHGSGEKKLFLAPRWLGLRDFAGIDVMSLPSITLSHRYMARKSGCKVVGTLDLEPGSWDPEPGSWNPEPRGGRAAVFLALGQGSFRGTTPMEFDEYSKAFYPPRYQAYLGFYYHLDSRT</sequence>
<comment type="caution">
    <text evidence="1">The sequence shown here is derived from an EMBL/GenBank/DDBJ whole genome shotgun (WGS) entry which is preliminary data.</text>
</comment>
<reference evidence="1" key="1">
    <citation type="submission" date="2019-12" db="EMBL/GenBank/DDBJ databases">
        <title>Genome sequencing and annotation of Brassica cretica.</title>
        <authorList>
            <person name="Studholme D.J."/>
            <person name="Sarris P.F."/>
        </authorList>
    </citation>
    <scope>NUCLEOTIDE SEQUENCE</scope>
    <source>
        <strain evidence="1">PFS-102/07</strain>
        <tissue evidence="1">Leaf</tissue>
    </source>
</reference>
<name>A0A8S9HWV1_BRACR</name>
<proteinExistence type="predicted"/>
<gene>
    <name evidence="1" type="ORF">F2Q70_00017521</name>
</gene>
<protein>
    <submittedName>
        <fullName evidence="1">Uncharacterized protein</fullName>
    </submittedName>
</protein>
<organism evidence="1">
    <name type="scientific">Brassica cretica</name>
    <name type="common">Mustard</name>
    <dbReference type="NCBI Taxonomy" id="69181"/>
    <lineage>
        <taxon>Eukaryota</taxon>
        <taxon>Viridiplantae</taxon>
        <taxon>Streptophyta</taxon>
        <taxon>Embryophyta</taxon>
        <taxon>Tracheophyta</taxon>
        <taxon>Spermatophyta</taxon>
        <taxon>Magnoliopsida</taxon>
        <taxon>eudicotyledons</taxon>
        <taxon>Gunneridae</taxon>
        <taxon>Pentapetalae</taxon>
        <taxon>rosids</taxon>
        <taxon>malvids</taxon>
        <taxon>Brassicales</taxon>
        <taxon>Brassicaceae</taxon>
        <taxon>Brassiceae</taxon>
        <taxon>Brassica</taxon>
    </lineage>
</organism>